<protein>
    <submittedName>
        <fullName evidence="3">Uncharacterized protein</fullName>
    </submittedName>
</protein>
<evidence type="ECO:0000313" key="3">
    <source>
        <dbReference type="EMBL" id="KAK4117572.1"/>
    </source>
</evidence>
<feature type="chain" id="PRO_5042889612" evidence="2">
    <location>
        <begin position="22"/>
        <end position="457"/>
    </location>
</feature>
<keyword evidence="4" id="KW-1185">Reference proteome</keyword>
<evidence type="ECO:0000313" key="4">
    <source>
        <dbReference type="Proteomes" id="UP001302812"/>
    </source>
</evidence>
<feature type="compositionally biased region" description="Low complexity" evidence="1">
    <location>
        <begin position="223"/>
        <end position="259"/>
    </location>
</feature>
<feature type="region of interest" description="Disordered" evidence="1">
    <location>
        <begin position="135"/>
        <end position="184"/>
    </location>
</feature>
<feature type="region of interest" description="Disordered" evidence="1">
    <location>
        <begin position="44"/>
        <end position="79"/>
    </location>
</feature>
<dbReference type="RefSeq" id="XP_064675142.1">
    <property type="nucleotide sequence ID" value="XM_064817230.1"/>
</dbReference>
<reference evidence="3" key="2">
    <citation type="submission" date="2023-05" db="EMBL/GenBank/DDBJ databases">
        <authorList>
            <consortium name="Lawrence Berkeley National Laboratory"/>
            <person name="Steindorff A."/>
            <person name="Hensen N."/>
            <person name="Bonometti L."/>
            <person name="Westerberg I."/>
            <person name="Brannstrom I.O."/>
            <person name="Guillou S."/>
            <person name="Cros-Aarteil S."/>
            <person name="Calhoun S."/>
            <person name="Haridas S."/>
            <person name="Kuo A."/>
            <person name="Mondo S."/>
            <person name="Pangilinan J."/>
            <person name="Riley R."/>
            <person name="Labutti K."/>
            <person name="Andreopoulos B."/>
            <person name="Lipzen A."/>
            <person name="Chen C."/>
            <person name="Yanf M."/>
            <person name="Daum C."/>
            <person name="Ng V."/>
            <person name="Clum A."/>
            <person name="Ohm R."/>
            <person name="Martin F."/>
            <person name="Silar P."/>
            <person name="Natvig D."/>
            <person name="Lalanne C."/>
            <person name="Gautier V."/>
            <person name="Ament-Velasquez S.L."/>
            <person name="Kruys A."/>
            <person name="Hutchinson M.I."/>
            <person name="Powell A.J."/>
            <person name="Barry K."/>
            <person name="Miller A.N."/>
            <person name="Grigoriev I.V."/>
            <person name="Debuchy R."/>
            <person name="Gladieux P."/>
            <person name="Thoren M.H."/>
            <person name="Johannesson H."/>
        </authorList>
    </citation>
    <scope>NUCLEOTIDE SEQUENCE</scope>
    <source>
        <strain evidence="3">CBS 508.74</strain>
    </source>
</reference>
<keyword evidence="2" id="KW-0732">Signal</keyword>
<dbReference type="EMBL" id="MU853332">
    <property type="protein sequence ID" value="KAK4117572.1"/>
    <property type="molecule type" value="Genomic_DNA"/>
</dbReference>
<gene>
    <name evidence="3" type="ORF">N656DRAFT_794031</name>
</gene>
<evidence type="ECO:0000256" key="1">
    <source>
        <dbReference type="SAM" id="MobiDB-lite"/>
    </source>
</evidence>
<evidence type="ECO:0000256" key="2">
    <source>
        <dbReference type="SAM" id="SignalP"/>
    </source>
</evidence>
<organism evidence="3 4">
    <name type="scientific">Canariomyces notabilis</name>
    <dbReference type="NCBI Taxonomy" id="2074819"/>
    <lineage>
        <taxon>Eukaryota</taxon>
        <taxon>Fungi</taxon>
        <taxon>Dikarya</taxon>
        <taxon>Ascomycota</taxon>
        <taxon>Pezizomycotina</taxon>
        <taxon>Sordariomycetes</taxon>
        <taxon>Sordariomycetidae</taxon>
        <taxon>Sordariales</taxon>
        <taxon>Chaetomiaceae</taxon>
        <taxon>Canariomyces</taxon>
    </lineage>
</organism>
<comment type="caution">
    <text evidence="3">The sequence shown here is derived from an EMBL/GenBank/DDBJ whole genome shotgun (WGS) entry which is preliminary data.</text>
</comment>
<feature type="signal peptide" evidence="2">
    <location>
        <begin position="1"/>
        <end position="21"/>
    </location>
</feature>
<dbReference type="Proteomes" id="UP001302812">
    <property type="component" value="Unassembled WGS sequence"/>
</dbReference>
<reference evidence="3" key="1">
    <citation type="journal article" date="2023" name="Mol. Phylogenet. Evol.">
        <title>Genome-scale phylogeny and comparative genomics of the fungal order Sordariales.</title>
        <authorList>
            <person name="Hensen N."/>
            <person name="Bonometti L."/>
            <person name="Westerberg I."/>
            <person name="Brannstrom I.O."/>
            <person name="Guillou S."/>
            <person name="Cros-Aarteil S."/>
            <person name="Calhoun S."/>
            <person name="Haridas S."/>
            <person name="Kuo A."/>
            <person name="Mondo S."/>
            <person name="Pangilinan J."/>
            <person name="Riley R."/>
            <person name="LaButti K."/>
            <person name="Andreopoulos B."/>
            <person name="Lipzen A."/>
            <person name="Chen C."/>
            <person name="Yan M."/>
            <person name="Daum C."/>
            <person name="Ng V."/>
            <person name="Clum A."/>
            <person name="Steindorff A."/>
            <person name="Ohm R.A."/>
            <person name="Martin F."/>
            <person name="Silar P."/>
            <person name="Natvig D.O."/>
            <person name="Lalanne C."/>
            <person name="Gautier V."/>
            <person name="Ament-Velasquez S.L."/>
            <person name="Kruys A."/>
            <person name="Hutchinson M.I."/>
            <person name="Powell A.J."/>
            <person name="Barry K."/>
            <person name="Miller A.N."/>
            <person name="Grigoriev I.V."/>
            <person name="Debuchy R."/>
            <person name="Gladieux P."/>
            <person name="Hiltunen Thoren M."/>
            <person name="Johannesson H."/>
        </authorList>
    </citation>
    <scope>NUCLEOTIDE SEQUENCE</scope>
    <source>
        <strain evidence="3">CBS 508.74</strain>
    </source>
</reference>
<sequence length="457" mass="45702">MRGLRLGVCLISAAAISSCTSSAIEPKEGLWANFWRSIGSIVTGESKSTDSRHGTIDPRGPLDDDPQPYGNLPSPVATEPLTTASTDILETTATFTVSTSSSAEAVWEGVQTVTVTVTATTTVSLSDPLQVSPFWSASRPGPSANSGAGGQGTERPSYPNTTWPHASVTGNLPGSGTQNPSGAPFPFMNASNLVPLGQVATGTLGPGFCTFTYPCSWAGVSASPETSSRDSTTSTAPSSSITEWLETTSTTTSRGVSCTPGIEATSPISSPGVSCTPGIEATQVSLSSAFYPYPNSTSAGILSGQSGTLGWGGSGVGTGTAISTALGSSDTVVSVSGYGVSVSVSQSVLATSDPITSEGPTPQPSVSACQTVSDPTIANGTATAAGVCTGAVDSTASTAAAVQPQTTTPCHDKSQTVQTVGDATTFRTLTSSASEVSSSSAGKETPVVTEVLMEAFG</sequence>
<proteinExistence type="predicted"/>
<feature type="compositionally biased region" description="Basic and acidic residues" evidence="1">
    <location>
        <begin position="47"/>
        <end position="62"/>
    </location>
</feature>
<dbReference type="AlphaFoldDB" id="A0AAN6TN44"/>
<feature type="region of interest" description="Disordered" evidence="1">
    <location>
        <begin position="222"/>
        <end position="273"/>
    </location>
</feature>
<dbReference type="PROSITE" id="PS51257">
    <property type="entry name" value="PROKAR_LIPOPROTEIN"/>
    <property type="match status" value="1"/>
</dbReference>
<name>A0AAN6TN44_9PEZI</name>
<dbReference type="GeneID" id="89941355"/>
<feature type="compositionally biased region" description="Polar residues" evidence="1">
    <location>
        <begin position="158"/>
        <end position="181"/>
    </location>
</feature>
<accession>A0AAN6TN44</accession>